<organism evidence="2 3">
    <name type="scientific">Candidatus Scatousia excrementigallinarum</name>
    <dbReference type="NCBI Taxonomy" id="2840935"/>
    <lineage>
        <taxon>Bacteria</taxon>
        <taxon>Candidatus Scatousia</taxon>
    </lineage>
</organism>
<comment type="caution">
    <text evidence="2">The sequence shown here is derived from an EMBL/GenBank/DDBJ whole genome shotgun (WGS) entry which is preliminary data.</text>
</comment>
<keyword evidence="1" id="KW-1133">Transmembrane helix</keyword>
<dbReference type="EMBL" id="DVIU01000013">
    <property type="protein sequence ID" value="HIS35095.1"/>
    <property type="molecule type" value="Genomic_DNA"/>
</dbReference>
<protein>
    <submittedName>
        <fullName evidence="2">Uncharacterized protein</fullName>
    </submittedName>
</protein>
<evidence type="ECO:0000313" key="3">
    <source>
        <dbReference type="Proteomes" id="UP000823928"/>
    </source>
</evidence>
<feature type="transmembrane region" description="Helical" evidence="1">
    <location>
        <begin position="291"/>
        <end position="307"/>
    </location>
</feature>
<name>A0A9D1EWA2_9BACT</name>
<feature type="transmembrane region" description="Helical" evidence="1">
    <location>
        <begin position="75"/>
        <end position="95"/>
    </location>
</feature>
<keyword evidence="1" id="KW-0472">Membrane</keyword>
<proteinExistence type="predicted"/>
<feature type="transmembrane region" description="Helical" evidence="1">
    <location>
        <begin position="191"/>
        <end position="210"/>
    </location>
</feature>
<reference evidence="2" key="1">
    <citation type="submission" date="2020-10" db="EMBL/GenBank/DDBJ databases">
        <authorList>
            <person name="Gilroy R."/>
        </authorList>
    </citation>
    <scope>NUCLEOTIDE SEQUENCE</scope>
    <source>
        <strain evidence="2">6276</strain>
    </source>
</reference>
<feature type="transmembrane region" description="Helical" evidence="1">
    <location>
        <begin position="7"/>
        <end position="25"/>
    </location>
</feature>
<feature type="transmembrane region" description="Helical" evidence="1">
    <location>
        <begin position="107"/>
        <end position="139"/>
    </location>
</feature>
<dbReference type="Proteomes" id="UP000823928">
    <property type="component" value="Unassembled WGS sequence"/>
</dbReference>
<sequence>MKSKNNLWFWIVITIYVLITVLRVLNHQPWFDEAHAWHIAQEKNLLEVIQLMPVEGHTFIWYLLLMPFAKTNFHYPWPMFILNYTFALVSVIILWKKAPLHNITKTIITFSFPFFACLPVLARCYSIGVMLLFIILAVYKDRLKHPLIYSTLIILAANTSVMILFGAAAFGFMFAYDLIRSSLKNKISNKDFIVSFCIMALGAVLIMWQLGSFSKLCTAGTGHFGNNIFNFMLKKSVIMSWFSALSFIFAAIVIFVCNIVAKNRSALFLYLFSLGGLLFCFLFVYPGWVHHFIFLYIYFLTGVWLLFQTGRRVIIAEILLAMAFLGFMDVNKRSNIIYFKSSSKAMAETILNDDKLRNSRIIVFDASSKRFLPYVAGKNIDIWDYCTGAPIDSSIVMNHNTPICTISKKTNYAPYIKKVMAKDKETYSIDSVLEGNYYRNNYIVEDSGIKILFELYKQVPESGYLFYKTTIIDN</sequence>
<feature type="transmembrane region" description="Helical" evidence="1">
    <location>
        <begin position="151"/>
        <end position="179"/>
    </location>
</feature>
<accession>A0A9D1EWA2</accession>
<feature type="transmembrane region" description="Helical" evidence="1">
    <location>
        <begin position="314"/>
        <end position="330"/>
    </location>
</feature>
<reference evidence="2" key="2">
    <citation type="journal article" date="2021" name="PeerJ">
        <title>Extensive microbial diversity within the chicken gut microbiome revealed by metagenomics and culture.</title>
        <authorList>
            <person name="Gilroy R."/>
            <person name="Ravi A."/>
            <person name="Getino M."/>
            <person name="Pursley I."/>
            <person name="Horton D.L."/>
            <person name="Alikhan N.F."/>
            <person name="Baker D."/>
            <person name="Gharbi K."/>
            <person name="Hall N."/>
            <person name="Watson M."/>
            <person name="Adriaenssens E.M."/>
            <person name="Foster-Nyarko E."/>
            <person name="Jarju S."/>
            <person name="Secka A."/>
            <person name="Antonio M."/>
            <person name="Oren A."/>
            <person name="Chaudhuri R.R."/>
            <person name="La Ragione R."/>
            <person name="Hildebrand F."/>
            <person name="Pallen M.J."/>
        </authorList>
    </citation>
    <scope>NUCLEOTIDE SEQUENCE</scope>
    <source>
        <strain evidence="2">6276</strain>
    </source>
</reference>
<evidence type="ECO:0000256" key="1">
    <source>
        <dbReference type="SAM" id="Phobius"/>
    </source>
</evidence>
<feature type="transmembrane region" description="Helical" evidence="1">
    <location>
        <begin position="267"/>
        <end position="285"/>
    </location>
</feature>
<feature type="transmembrane region" description="Helical" evidence="1">
    <location>
        <begin position="238"/>
        <end position="260"/>
    </location>
</feature>
<evidence type="ECO:0000313" key="2">
    <source>
        <dbReference type="EMBL" id="HIS35095.1"/>
    </source>
</evidence>
<keyword evidence="1" id="KW-0812">Transmembrane</keyword>
<gene>
    <name evidence="2" type="ORF">IAC10_00490</name>
</gene>
<dbReference type="AlphaFoldDB" id="A0A9D1EWA2"/>